<evidence type="ECO:0000256" key="1">
    <source>
        <dbReference type="ARBA" id="ARBA00008857"/>
    </source>
</evidence>
<proteinExistence type="inferred from homology"/>
<keyword evidence="5" id="KW-0175">Coiled coil</keyword>
<evidence type="ECO:0000256" key="4">
    <source>
        <dbReference type="ARBA" id="ARBA00023172"/>
    </source>
</evidence>
<evidence type="ECO:0000259" key="6">
    <source>
        <dbReference type="Pfam" id="PF00589"/>
    </source>
</evidence>
<dbReference type="PANTHER" id="PTHR30629:SF2">
    <property type="entry name" value="PROPHAGE INTEGRASE INTS-RELATED"/>
    <property type="match status" value="1"/>
</dbReference>
<dbReference type="EMBL" id="CACVAR010000096">
    <property type="protein sequence ID" value="CAA6801988.1"/>
    <property type="molecule type" value="Genomic_DNA"/>
</dbReference>
<reference evidence="7" key="1">
    <citation type="submission" date="2020-01" db="EMBL/GenBank/DDBJ databases">
        <authorList>
            <person name="Meier V. D."/>
            <person name="Meier V D."/>
        </authorList>
    </citation>
    <scope>NUCLEOTIDE SEQUENCE</scope>
    <source>
        <strain evidence="7">HLG_WM_MAG_03</strain>
    </source>
</reference>
<keyword evidence="4" id="KW-0233">DNA recombination</keyword>
<sequence length="435" mass="50755">MAINSNDYKSIPKSANIKIHKKNIRKFHFRFKMKVWDMHKGEYVYKQFSKVFTVRATNHTRADNIKEAKIEFLRFKKETESKVNGSDSDDMTLDELFIKYIETQPFSDGREKKKKNYDLRIDNSGLTQPNKESITRHKNLHEQYNKYKIGHLPIKNIIPNQVSTIISKMKEEFELADKTCKGVLELLNPVFKFALANRYLDINPVEHLSVKVASQKIIITNPTEKFTRLYNGINELWKDDPFYRAFFLFGFTGRRRGEILYLKWENVDLKNGYYWIEQGSRNTTSTKNNDKQQYPLPPIVKQALEEIKDNRAGYVFKSPITRKPLTGIDRPTNNLKKFIGMDDFTFRHFRNIVVSANAEHGIEPIVLSGLLGHKDAHTINKYLSLSTMSSGHKGIESMNNILDADIVETKDTTMEELQKQMEELQNKINNLTDKK</sequence>
<evidence type="ECO:0000256" key="2">
    <source>
        <dbReference type="ARBA" id="ARBA00022908"/>
    </source>
</evidence>
<keyword evidence="3" id="KW-0238">DNA-binding</keyword>
<gene>
    <name evidence="7" type="ORF">HELGO_WM33667</name>
</gene>
<accession>A0A6S6SGR8</accession>
<dbReference type="InterPro" id="IPR013762">
    <property type="entry name" value="Integrase-like_cat_sf"/>
</dbReference>
<dbReference type="PANTHER" id="PTHR30629">
    <property type="entry name" value="PROPHAGE INTEGRASE"/>
    <property type="match status" value="1"/>
</dbReference>
<dbReference type="InterPro" id="IPR010998">
    <property type="entry name" value="Integrase_recombinase_N"/>
</dbReference>
<dbReference type="Gene3D" id="1.10.150.130">
    <property type="match status" value="1"/>
</dbReference>
<evidence type="ECO:0000256" key="5">
    <source>
        <dbReference type="SAM" id="Coils"/>
    </source>
</evidence>
<keyword evidence="2" id="KW-0229">DNA integration</keyword>
<dbReference type="Pfam" id="PF00589">
    <property type="entry name" value="Phage_integrase"/>
    <property type="match status" value="1"/>
</dbReference>
<dbReference type="GO" id="GO:0003677">
    <property type="term" value="F:DNA binding"/>
    <property type="evidence" value="ECO:0007669"/>
    <property type="project" value="UniProtKB-KW"/>
</dbReference>
<dbReference type="InterPro" id="IPR050808">
    <property type="entry name" value="Phage_Integrase"/>
</dbReference>
<comment type="similarity">
    <text evidence="1">Belongs to the 'phage' integrase family.</text>
</comment>
<evidence type="ECO:0000313" key="7">
    <source>
        <dbReference type="EMBL" id="CAA6801988.1"/>
    </source>
</evidence>
<dbReference type="InterPro" id="IPR011010">
    <property type="entry name" value="DNA_brk_join_enz"/>
</dbReference>
<protein>
    <recommendedName>
        <fullName evidence="6">Tyr recombinase domain-containing protein</fullName>
    </recommendedName>
</protein>
<dbReference type="GO" id="GO:0006310">
    <property type="term" value="P:DNA recombination"/>
    <property type="evidence" value="ECO:0007669"/>
    <property type="project" value="UniProtKB-KW"/>
</dbReference>
<dbReference type="InterPro" id="IPR002104">
    <property type="entry name" value="Integrase_catalytic"/>
</dbReference>
<feature type="coiled-coil region" evidence="5">
    <location>
        <begin position="407"/>
        <end position="434"/>
    </location>
</feature>
<dbReference type="Gene3D" id="1.10.443.10">
    <property type="entry name" value="Intergrase catalytic core"/>
    <property type="match status" value="1"/>
</dbReference>
<dbReference type="AlphaFoldDB" id="A0A6S6SGR8"/>
<dbReference type="SUPFAM" id="SSF56349">
    <property type="entry name" value="DNA breaking-rejoining enzymes"/>
    <property type="match status" value="1"/>
</dbReference>
<evidence type="ECO:0000256" key="3">
    <source>
        <dbReference type="ARBA" id="ARBA00023125"/>
    </source>
</evidence>
<name>A0A6S6SGR8_9BACT</name>
<feature type="domain" description="Tyr recombinase" evidence="6">
    <location>
        <begin position="251"/>
        <end position="385"/>
    </location>
</feature>
<dbReference type="GO" id="GO:0015074">
    <property type="term" value="P:DNA integration"/>
    <property type="evidence" value="ECO:0007669"/>
    <property type="project" value="UniProtKB-KW"/>
</dbReference>
<organism evidence="7">
    <name type="scientific">uncultured Sulfurovum sp</name>
    <dbReference type="NCBI Taxonomy" id="269237"/>
    <lineage>
        <taxon>Bacteria</taxon>
        <taxon>Pseudomonadati</taxon>
        <taxon>Campylobacterota</taxon>
        <taxon>Epsilonproteobacteria</taxon>
        <taxon>Campylobacterales</taxon>
        <taxon>Sulfurovaceae</taxon>
        <taxon>Sulfurovum</taxon>
        <taxon>environmental samples</taxon>
    </lineage>
</organism>